<organism evidence="9 10">
    <name type="scientific">Paenibacillus enshidis</name>
    <dbReference type="NCBI Taxonomy" id="1458439"/>
    <lineage>
        <taxon>Bacteria</taxon>
        <taxon>Bacillati</taxon>
        <taxon>Bacillota</taxon>
        <taxon>Bacilli</taxon>
        <taxon>Bacillales</taxon>
        <taxon>Paenibacillaceae</taxon>
        <taxon>Paenibacillus</taxon>
    </lineage>
</organism>
<dbReference type="InterPro" id="IPR022324">
    <property type="entry name" value="Bacilysin_exporter_BacE_put"/>
</dbReference>
<proteinExistence type="predicted"/>
<feature type="transmembrane region" description="Helical" evidence="7">
    <location>
        <begin position="21"/>
        <end position="46"/>
    </location>
</feature>
<accession>A0ABV5AZ90</accession>
<keyword evidence="3" id="KW-1003">Cell membrane</keyword>
<keyword evidence="6 7" id="KW-0472">Membrane</keyword>
<dbReference type="PANTHER" id="PTHR23513">
    <property type="entry name" value="INTEGRAL MEMBRANE EFFLUX PROTEIN-RELATED"/>
    <property type="match status" value="1"/>
</dbReference>
<feature type="transmembrane region" description="Helical" evidence="7">
    <location>
        <begin position="244"/>
        <end position="267"/>
    </location>
</feature>
<keyword evidence="4 7" id="KW-0812">Transmembrane</keyword>
<evidence type="ECO:0000256" key="1">
    <source>
        <dbReference type="ARBA" id="ARBA00004651"/>
    </source>
</evidence>
<dbReference type="InterPro" id="IPR020846">
    <property type="entry name" value="MFS_dom"/>
</dbReference>
<dbReference type="Gene3D" id="1.20.1250.20">
    <property type="entry name" value="MFS general substrate transporter like domains"/>
    <property type="match status" value="1"/>
</dbReference>
<evidence type="ECO:0000256" key="4">
    <source>
        <dbReference type="ARBA" id="ARBA00022692"/>
    </source>
</evidence>
<feature type="transmembrane region" description="Helical" evidence="7">
    <location>
        <begin position="393"/>
        <end position="410"/>
    </location>
</feature>
<dbReference type="RefSeq" id="WP_375357805.1">
    <property type="nucleotide sequence ID" value="NZ_JBHHMI010000033.1"/>
</dbReference>
<dbReference type="InterPro" id="IPR036259">
    <property type="entry name" value="MFS_trans_sf"/>
</dbReference>
<dbReference type="PROSITE" id="PS50850">
    <property type="entry name" value="MFS"/>
    <property type="match status" value="1"/>
</dbReference>
<evidence type="ECO:0000256" key="7">
    <source>
        <dbReference type="SAM" id="Phobius"/>
    </source>
</evidence>
<dbReference type="PANTHER" id="PTHR23513:SF6">
    <property type="entry name" value="MAJOR FACILITATOR SUPERFAMILY ASSOCIATED DOMAIN-CONTAINING PROTEIN"/>
    <property type="match status" value="1"/>
</dbReference>
<feature type="transmembrane region" description="Helical" evidence="7">
    <location>
        <begin position="304"/>
        <end position="321"/>
    </location>
</feature>
<evidence type="ECO:0000259" key="8">
    <source>
        <dbReference type="PROSITE" id="PS50850"/>
    </source>
</evidence>
<feature type="transmembrane region" description="Helical" evidence="7">
    <location>
        <begin position="153"/>
        <end position="173"/>
    </location>
</feature>
<keyword evidence="5 7" id="KW-1133">Transmembrane helix</keyword>
<feature type="transmembrane region" description="Helical" evidence="7">
    <location>
        <begin position="112"/>
        <end position="133"/>
    </location>
</feature>
<feature type="transmembrane region" description="Helical" evidence="7">
    <location>
        <begin position="58"/>
        <end position="78"/>
    </location>
</feature>
<feature type="transmembrane region" description="Helical" evidence="7">
    <location>
        <begin position="85"/>
        <end position="106"/>
    </location>
</feature>
<feature type="domain" description="Major facilitator superfamily (MFS) profile" evidence="8">
    <location>
        <begin position="179"/>
        <end position="418"/>
    </location>
</feature>
<feature type="transmembrane region" description="Helical" evidence="7">
    <location>
        <begin position="179"/>
        <end position="199"/>
    </location>
</feature>
<reference evidence="9 10" key="1">
    <citation type="submission" date="2024-09" db="EMBL/GenBank/DDBJ databases">
        <title>Paenibacillus zeirhizospherea sp. nov., isolated from surface of the maize (Zea mays) roots in a horticulture field, Hungary.</title>
        <authorList>
            <person name="Marton D."/>
            <person name="Farkas M."/>
            <person name="Bedics A."/>
            <person name="Toth E."/>
            <person name="Tancsics A."/>
            <person name="Boka K."/>
            <person name="Maroti G."/>
            <person name="Kriszt B."/>
            <person name="Cserhati M."/>
        </authorList>
    </citation>
    <scope>NUCLEOTIDE SEQUENCE [LARGE SCALE GENOMIC DNA]</scope>
    <source>
        <strain evidence="9 10">KCTC 33519</strain>
    </source>
</reference>
<dbReference type="Proteomes" id="UP001580346">
    <property type="component" value="Unassembled WGS sequence"/>
</dbReference>
<evidence type="ECO:0000313" key="9">
    <source>
        <dbReference type="EMBL" id="MFB5269533.1"/>
    </source>
</evidence>
<comment type="subcellular location">
    <subcellularLocation>
        <location evidence="1">Cell membrane</location>
        <topology evidence="1">Multi-pass membrane protein</topology>
    </subcellularLocation>
</comment>
<feature type="transmembrane region" description="Helical" evidence="7">
    <location>
        <begin position="327"/>
        <end position="350"/>
    </location>
</feature>
<evidence type="ECO:0000256" key="6">
    <source>
        <dbReference type="ARBA" id="ARBA00023136"/>
    </source>
</evidence>
<evidence type="ECO:0000256" key="2">
    <source>
        <dbReference type="ARBA" id="ARBA00022448"/>
    </source>
</evidence>
<evidence type="ECO:0000256" key="3">
    <source>
        <dbReference type="ARBA" id="ARBA00022475"/>
    </source>
</evidence>
<feature type="transmembrane region" description="Helical" evidence="7">
    <location>
        <begin position="273"/>
        <end position="292"/>
    </location>
</feature>
<gene>
    <name evidence="9" type="ORF">ACE41H_22500</name>
</gene>
<evidence type="ECO:0000313" key="10">
    <source>
        <dbReference type="Proteomes" id="UP001580346"/>
    </source>
</evidence>
<keyword evidence="10" id="KW-1185">Reference proteome</keyword>
<dbReference type="PRINTS" id="PR01988">
    <property type="entry name" value="EXPORTERBACE"/>
</dbReference>
<protein>
    <submittedName>
        <fullName evidence="9">MFS transporter</fullName>
    </submittedName>
</protein>
<dbReference type="CDD" id="cd06173">
    <property type="entry name" value="MFS_MefA_like"/>
    <property type="match status" value="1"/>
</dbReference>
<dbReference type="SUPFAM" id="SSF103473">
    <property type="entry name" value="MFS general substrate transporter"/>
    <property type="match status" value="1"/>
</dbReference>
<evidence type="ECO:0000256" key="5">
    <source>
        <dbReference type="ARBA" id="ARBA00022989"/>
    </source>
</evidence>
<dbReference type="Pfam" id="PF05977">
    <property type="entry name" value="MFS_3"/>
    <property type="match status" value="1"/>
</dbReference>
<comment type="caution">
    <text evidence="9">The sequence shown here is derived from an EMBL/GenBank/DDBJ whole genome shotgun (WGS) entry which is preliminary data.</text>
</comment>
<name>A0ABV5AZ90_9BACL</name>
<sequence length="418" mass="45525">MLESQINDKKVEISKASPTPFRYLWFGMMISLIGDHLNKVGLIWFVNNNFEGVKGGTTLGFSMAIPMAIVGIFAGVIVDRLNRTTLLLSADFIRAGIVLTMAALLITQTPNLYMISAFSIILGVVSLLFNPSVQSLLPDLAEGEHSKIVKMDAWILGTITTFSIIGPAIAGLLIPYVPIFIVLLIDGISFLLSAALIYLMTKELRKKGIDTHVPASKRKNILLDAKDGLSFVFKHPVLGPQFSVFPLLEAITYAIPFLLPALLSNISNGDSQYFGLLLGVWAVGRVVSMSIFPKTKLKNRRGIVFSLNLFIQAFALLVISLSSSLYFMFVGFFLLGLPAGAAMISMSSYVQGEMPKEMRGRIFSSMSSLAMFLIPLGTLVLGSCSQLYGTKNTLAFASLILVACGIFISSKKAVREIR</sequence>
<dbReference type="EMBL" id="JBHHMI010000033">
    <property type="protein sequence ID" value="MFB5269533.1"/>
    <property type="molecule type" value="Genomic_DNA"/>
</dbReference>
<dbReference type="InterPro" id="IPR010290">
    <property type="entry name" value="TM_effector"/>
</dbReference>
<feature type="transmembrane region" description="Helical" evidence="7">
    <location>
        <begin position="362"/>
        <end position="381"/>
    </location>
</feature>
<keyword evidence="2" id="KW-0813">Transport</keyword>